<reference evidence="5" key="1">
    <citation type="submission" date="2021-03" db="EMBL/GenBank/DDBJ databases">
        <title>Comparative genomics and phylogenomic investigation of the class Geoglossomycetes provide insights into ecological specialization and systematics.</title>
        <authorList>
            <person name="Melie T."/>
            <person name="Pirro S."/>
            <person name="Miller A.N."/>
            <person name="Quandt A."/>
        </authorList>
    </citation>
    <scope>NUCLEOTIDE SEQUENCE</scope>
    <source>
        <strain evidence="5">CAQ_001_2017</strain>
    </source>
</reference>
<organism evidence="5 6">
    <name type="scientific">Trichoglossum hirsutum</name>
    <dbReference type="NCBI Taxonomy" id="265104"/>
    <lineage>
        <taxon>Eukaryota</taxon>
        <taxon>Fungi</taxon>
        <taxon>Dikarya</taxon>
        <taxon>Ascomycota</taxon>
        <taxon>Pezizomycotina</taxon>
        <taxon>Geoglossomycetes</taxon>
        <taxon>Geoglossales</taxon>
        <taxon>Geoglossaceae</taxon>
        <taxon>Trichoglossum</taxon>
    </lineage>
</organism>
<dbReference type="Gene3D" id="3.30.465.10">
    <property type="match status" value="2"/>
</dbReference>
<keyword evidence="6" id="KW-1185">Reference proteome</keyword>
<dbReference type="GO" id="GO:0016491">
    <property type="term" value="F:oxidoreductase activity"/>
    <property type="evidence" value="ECO:0007669"/>
    <property type="project" value="UniProtKB-KW"/>
</dbReference>
<feature type="compositionally biased region" description="Basic and acidic residues" evidence="3">
    <location>
        <begin position="427"/>
        <end position="446"/>
    </location>
</feature>
<keyword evidence="2" id="KW-0560">Oxidoreductase</keyword>
<dbReference type="InterPro" id="IPR016169">
    <property type="entry name" value="FAD-bd_PCMH_sub2"/>
</dbReference>
<dbReference type="PANTHER" id="PTHR13878:SF91">
    <property type="entry name" value="FAD BINDING DOMAIN PROTEIN (AFU_ORTHOLOGUE AFUA_6G12070)-RELATED"/>
    <property type="match status" value="1"/>
</dbReference>
<feature type="region of interest" description="Disordered" evidence="3">
    <location>
        <begin position="409"/>
        <end position="458"/>
    </location>
</feature>
<comment type="caution">
    <text evidence="5">The sequence shown here is derived from an EMBL/GenBank/DDBJ whole genome shotgun (WGS) entry which is preliminary data.</text>
</comment>
<gene>
    <name evidence="5" type="ORF">GP486_006301</name>
</gene>
<feature type="compositionally biased region" description="Polar residues" evidence="3">
    <location>
        <begin position="412"/>
        <end position="421"/>
    </location>
</feature>
<dbReference type="EMBL" id="JAGHQM010001377">
    <property type="protein sequence ID" value="KAH0555755.1"/>
    <property type="molecule type" value="Genomic_DNA"/>
</dbReference>
<proteinExistence type="inferred from homology"/>
<evidence type="ECO:0000256" key="4">
    <source>
        <dbReference type="SAM" id="SignalP"/>
    </source>
</evidence>
<comment type="similarity">
    <text evidence="1">Belongs to the oxygen-dependent FAD-linked oxidoreductase family.</text>
</comment>
<evidence type="ECO:0000256" key="1">
    <source>
        <dbReference type="ARBA" id="ARBA00005466"/>
    </source>
</evidence>
<evidence type="ECO:0000256" key="2">
    <source>
        <dbReference type="ARBA" id="ARBA00023002"/>
    </source>
</evidence>
<evidence type="ECO:0000256" key="3">
    <source>
        <dbReference type="SAM" id="MobiDB-lite"/>
    </source>
</evidence>
<evidence type="ECO:0000313" key="5">
    <source>
        <dbReference type="EMBL" id="KAH0555755.1"/>
    </source>
</evidence>
<dbReference type="AlphaFoldDB" id="A0A9P8I8D0"/>
<sequence>MARKPRILSARLALLLLLLAVSSAKPTPRSSSSPDWEPLNRTVNGRLRAATPFALPCFSSYQGQASQPSADLCAAVQRNYASALFRTDTFGGYMHSQGEICAGPPTSQCILGNTDPSSDPLAFSKTSCGQGNLPSYYIEIQEPRDVQAAFEFSKRTGVKLSVKNSGRDYLSRSSLKGFLALWTRELQQLSHDVSFAPDGCDSKAVFNAITMGAGVNLDQVYRYADEQKCHLHWGSKLRTPDGRFLIANDCTNRDLFWALRGGGGGAFGVVLESTYRVEPITDTSTGVRVHYLSGNLHQHTPVYIAHRQQFAHLGRPGVGRAPRPKFHRNGQLDARTDGRYSINGLRCRLRPFPKRQLQLSSPPNHLTPADIMRSASGRSEVTAYLNKALLQGSSPVIFQTTPYLYLYEPGTTPATPDSQQRGIGMEQHTRREEEGGVEAERSDPRPRGISARQRRIWE</sequence>
<dbReference type="GO" id="GO:0050660">
    <property type="term" value="F:flavin adenine dinucleotide binding"/>
    <property type="evidence" value="ECO:0007669"/>
    <property type="project" value="InterPro"/>
</dbReference>
<dbReference type="Proteomes" id="UP000750711">
    <property type="component" value="Unassembled WGS sequence"/>
</dbReference>
<name>A0A9P8I8D0_9PEZI</name>
<evidence type="ECO:0008006" key="7">
    <source>
        <dbReference type="Google" id="ProtNLM"/>
    </source>
</evidence>
<dbReference type="SUPFAM" id="SSF56176">
    <property type="entry name" value="FAD-binding/transporter-associated domain-like"/>
    <property type="match status" value="1"/>
</dbReference>
<evidence type="ECO:0000313" key="6">
    <source>
        <dbReference type="Proteomes" id="UP000750711"/>
    </source>
</evidence>
<dbReference type="InterPro" id="IPR036318">
    <property type="entry name" value="FAD-bd_PCMH-like_sf"/>
</dbReference>
<keyword evidence="4" id="KW-0732">Signal</keyword>
<feature type="chain" id="PRO_5040475176" description="FAD linked oxidase N-terminal domain-containing protein" evidence="4">
    <location>
        <begin position="25"/>
        <end position="458"/>
    </location>
</feature>
<dbReference type="PANTHER" id="PTHR13878">
    <property type="entry name" value="GULONOLACTONE OXIDASE"/>
    <property type="match status" value="1"/>
</dbReference>
<feature type="signal peptide" evidence="4">
    <location>
        <begin position="1"/>
        <end position="24"/>
    </location>
</feature>
<accession>A0A9P8I8D0</accession>
<dbReference type="InterPro" id="IPR050432">
    <property type="entry name" value="FAD-linked_Oxidoreductases_BP"/>
</dbReference>
<protein>
    <recommendedName>
        <fullName evidence="7">FAD linked oxidase N-terminal domain-containing protein</fullName>
    </recommendedName>
</protein>